<dbReference type="InterPro" id="IPR015422">
    <property type="entry name" value="PyrdxlP-dep_Trfase_small"/>
</dbReference>
<dbReference type="AlphaFoldDB" id="A0A2H1FHR7"/>
<keyword evidence="3 6" id="KW-0663">Pyridoxal phosphate</keyword>
<keyword evidence="7" id="KW-0808">Transferase</keyword>
<comment type="similarity">
    <text evidence="6">Belongs to the class-III pyridoxal-phosphate-dependent aminotransferase family.</text>
</comment>
<dbReference type="GO" id="GO:0042286">
    <property type="term" value="F:glutamate-1-semialdehyde 2,1-aminomutase activity"/>
    <property type="evidence" value="ECO:0007669"/>
    <property type="project" value="UniProtKB-EC"/>
</dbReference>
<dbReference type="InterPro" id="IPR015424">
    <property type="entry name" value="PyrdxlP-dep_Trfase"/>
</dbReference>
<protein>
    <submittedName>
        <fullName evidence="7">Aminotransferase class-III</fullName>
    </submittedName>
</protein>
<comment type="catalytic activity">
    <reaction evidence="1">
        <text>(S)-4-amino-5-oxopentanoate = 5-aminolevulinate</text>
        <dbReference type="Rhea" id="RHEA:14265"/>
        <dbReference type="ChEBI" id="CHEBI:57501"/>
        <dbReference type="ChEBI" id="CHEBI:356416"/>
        <dbReference type="EC" id="5.4.3.8"/>
    </reaction>
</comment>
<sequence length="427" mass="47236">MLNLKKSNEYLKRATGLIPALSQTFSKAPYSYVKGIYPVYLKSGKGSHVFDVDNNEFIDYILALGPVTLGYAYQAVDNAISQQLKKGISFSMPHHLEVELSEEIHHLIPGADMVRFSKTGSDAVTAAVRAARAITKKDNILYCGSGGVWHDWFTVITSRSEGIPYIMKSMIRKFNYNDLESLKISFEESNDNVAAVCMEPLMLENPRDDFLQKVKKITHDNNAVLIFDEVVTGFRYAKGGAQEYLGVEGDIVAFGKGIANGMPLGAITGKEEYMKKFDEVFYSTSYGGETLSLAASLAVINEIKNKPVIEHCWNIGRALIEGFNKIASELSLDIEISGFPIRGSIVCRDENGNPSNLLKSILLQELVERGIMFGPGAVFVSYSHTKDDIENTLKSCREAMLTLKKGIENGNVSSLLKGEEMKKVMTF</sequence>
<gene>
    <name evidence="7" type="ORF">NCS_30148</name>
</gene>
<dbReference type="InterPro" id="IPR015421">
    <property type="entry name" value="PyrdxlP-dep_Trfase_major"/>
</dbReference>
<organism evidence="7 8">
    <name type="scientific">Candidatus Nitrosotalea okcheonensis</name>
    <dbReference type="NCBI Taxonomy" id="1903276"/>
    <lineage>
        <taxon>Archaea</taxon>
        <taxon>Nitrososphaerota</taxon>
        <taxon>Nitrososphaeria</taxon>
        <taxon>Nitrosotaleales</taxon>
        <taxon>Nitrosotaleaceae</taxon>
        <taxon>Nitrosotalea</taxon>
    </lineage>
</organism>
<dbReference type="Gene3D" id="3.90.1150.10">
    <property type="entry name" value="Aspartate Aminotransferase, domain 1"/>
    <property type="match status" value="1"/>
</dbReference>
<comment type="pathway">
    <text evidence="5">Porphyrin-containing compound metabolism.</text>
</comment>
<accession>A0A2H1FHR7</accession>
<dbReference type="PANTHER" id="PTHR43713">
    <property type="entry name" value="GLUTAMATE-1-SEMIALDEHYDE 2,1-AMINOMUTASE"/>
    <property type="match status" value="1"/>
</dbReference>
<evidence type="ECO:0000256" key="4">
    <source>
        <dbReference type="ARBA" id="ARBA00023235"/>
    </source>
</evidence>
<dbReference type="GO" id="GO:0008483">
    <property type="term" value="F:transaminase activity"/>
    <property type="evidence" value="ECO:0007669"/>
    <property type="project" value="UniProtKB-KW"/>
</dbReference>
<reference evidence="8" key="1">
    <citation type="submission" date="2017-03" db="EMBL/GenBank/DDBJ databases">
        <authorList>
            <person name="Herbold C."/>
        </authorList>
    </citation>
    <scope>NUCLEOTIDE SEQUENCE [LARGE SCALE GENOMIC DNA]</scope>
</reference>
<dbReference type="GO" id="GO:0030170">
    <property type="term" value="F:pyridoxal phosphate binding"/>
    <property type="evidence" value="ECO:0007669"/>
    <property type="project" value="InterPro"/>
</dbReference>
<proteinExistence type="inferred from homology"/>
<comment type="cofactor">
    <cofactor evidence="2">
        <name>pyridoxal 5'-phosphate</name>
        <dbReference type="ChEBI" id="CHEBI:597326"/>
    </cofactor>
</comment>
<dbReference type="PROSITE" id="PS00600">
    <property type="entry name" value="AA_TRANSFER_CLASS_3"/>
    <property type="match status" value="1"/>
</dbReference>
<keyword evidence="7" id="KW-0032">Aminotransferase</keyword>
<dbReference type="InterPro" id="IPR049704">
    <property type="entry name" value="Aminotrans_3_PPA_site"/>
</dbReference>
<evidence type="ECO:0000256" key="5">
    <source>
        <dbReference type="ARBA" id="ARBA00023444"/>
    </source>
</evidence>
<dbReference type="SUPFAM" id="SSF53383">
    <property type="entry name" value="PLP-dependent transferases"/>
    <property type="match status" value="1"/>
</dbReference>
<dbReference type="RefSeq" id="WP_157928102.1">
    <property type="nucleotide sequence ID" value="NZ_LT841358.1"/>
</dbReference>
<evidence type="ECO:0000313" key="8">
    <source>
        <dbReference type="Proteomes" id="UP000230607"/>
    </source>
</evidence>
<keyword evidence="4" id="KW-0413">Isomerase</keyword>
<evidence type="ECO:0000256" key="6">
    <source>
        <dbReference type="RuleBase" id="RU003560"/>
    </source>
</evidence>
<evidence type="ECO:0000256" key="2">
    <source>
        <dbReference type="ARBA" id="ARBA00001933"/>
    </source>
</evidence>
<dbReference type="Pfam" id="PF00202">
    <property type="entry name" value="Aminotran_3"/>
    <property type="match status" value="1"/>
</dbReference>
<keyword evidence="8" id="KW-1185">Reference proteome</keyword>
<dbReference type="InterPro" id="IPR005814">
    <property type="entry name" value="Aminotrans_3"/>
</dbReference>
<evidence type="ECO:0000256" key="3">
    <source>
        <dbReference type="ARBA" id="ARBA00022898"/>
    </source>
</evidence>
<name>A0A2H1FHR7_9ARCH</name>
<evidence type="ECO:0000313" key="7">
    <source>
        <dbReference type="EMBL" id="SMH72308.1"/>
    </source>
</evidence>
<dbReference type="OrthoDB" id="6524at2157"/>
<dbReference type="Proteomes" id="UP000230607">
    <property type="component" value="Chromosome 1"/>
</dbReference>
<dbReference type="PANTHER" id="PTHR43713:SF3">
    <property type="entry name" value="GLUTAMATE-1-SEMIALDEHYDE 2,1-AMINOMUTASE 1, CHLOROPLASTIC-RELATED"/>
    <property type="match status" value="1"/>
</dbReference>
<dbReference type="Gene3D" id="3.40.640.10">
    <property type="entry name" value="Type I PLP-dependent aspartate aminotransferase-like (Major domain)"/>
    <property type="match status" value="1"/>
</dbReference>
<dbReference type="EMBL" id="LT841358">
    <property type="protein sequence ID" value="SMH72308.1"/>
    <property type="molecule type" value="Genomic_DNA"/>
</dbReference>
<evidence type="ECO:0000256" key="1">
    <source>
        <dbReference type="ARBA" id="ARBA00001579"/>
    </source>
</evidence>